<dbReference type="SUPFAM" id="SSF48576">
    <property type="entry name" value="Terpenoid synthases"/>
    <property type="match status" value="1"/>
</dbReference>
<evidence type="ECO:0000256" key="2">
    <source>
        <dbReference type="ARBA" id="ARBA00006706"/>
    </source>
</evidence>
<evidence type="ECO:0000313" key="7">
    <source>
        <dbReference type="EMBL" id="EJF46278.1"/>
    </source>
</evidence>
<dbReference type="AlphaFoldDB" id="J1HL45"/>
<comment type="similarity">
    <text evidence="2 6">Belongs to the FPP/GGPP synthase family.</text>
</comment>
<comment type="cofactor">
    <cofactor evidence="1">
        <name>Mg(2+)</name>
        <dbReference type="ChEBI" id="CHEBI:18420"/>
    </cofactor>
</comment>
<dbReference type="PATRIC" id="fig|1125717.3.peg.901"/>
<comment type="caution">
    <text evidence="7">The sequence shown here is derived from an EMBL/GenBank/DDBJ whole genome shotgun (WGS) entry which is preliminary data.</text>
</comment>
<dbReference type="PANTHER" id="PTHR12001">
    <property type="entry name" value="GERANYLGERANYL PYROPHOSPHATE SYNTHASE"/>
    <property type="match status" value="1"/>
</dbReference>
<proteinExistence type="inferred from homology"/>
<evidence type="ECO:0000256" key="5">
    <source>
        <dbReference type="ARBA" id="ARBA00022842"/>
    </source>
</evidence>
<evidence type="ECO:0000256" key="6">
    <source>
        <dbReference type="RuleBase" id="RU004466"/>
    </source>
</evidence>
<dbReference type="SFLD" id="SFLDS00005">
    <property type="entry name" value="Isoprenoid_Synthase_Type_I"/>
    <property type="match status" value="1"/>
</dbReference>
<accession>J1HL45</accession>
<protein>
    <submittedName>
        <fullName evidence="7">Polyprenyl synthetase</fullName>
    </submittedName>
</protein>
<keyword evidence="5" id="KW-0460">Magnesium</keyword>
<keyword evidence="4" id="KW-0479">Metal-binding</keyword>
<gene>
    <name evidence="7" type="ORF">HMPREF1317_1992</name>
</gene>
<reference evidence="7 8" key="1">
    <citation type="submission" date="2012-05" db="EMBL/GenBank/DDBJ databases">
        <authorList>
            <person name="Harkins D.M."/>
            <person name="Madupu R."/>
            <person name="Durkin A.S."/>
            <person name="Torralba M."/>
            <person name="Methe B."/>
            <person name="Sutton G.G."/>
            <person name="Nelson K.E."/>
        </authorList>
    </citation>
    <scope>NUCLEOTIDE SEQUENCE [LARGE SCALE GENOMIC DNA]</scope>
    <source>
        <strain evidence="7 8">F0490</strain>
    </source>
</reference>
<organism evidence="7 8">
    <name type="scientific">Schaalia georgiae F0490</name>
    <dbReference type="NCBI Taxonomy" id="1125717"/>
    <lineage>
        <taxon>Bacteria</taxon>
        <taxon>Bacillati</taxon>
        <taxon>Actinomycetota</taxon>
        <taxon>Actinomycetes</taxon>
        <taxon>Actinomycetales</taxon>
        <taxon>Actinomycetaceae</taxon>
        <taxon>Schaalia</taxon>
    </lineage>
</organism>
<dbReference type="EMBL" id="AKFS01000140">
    <property type="protein sequence ID" value="EJF46278.1"/>
    <property type="molecule type" value="Genomic_DNA"/>
</dbReference>
<evidence type="ECO:0000313" key="8">
    <source>
        <dbReference type="Proteomes" id="UP000004578"/>
    </source>
</evidence>
<dbReference type="Pfam" id="PF00348">
    <property type="entry name" value="polyprenyl_synt"/>
    <property type="match status" value="1"/>
</dbReference>
<dbReference type="InterPro" id="IPR000092">
    <property type="entry name" value="Polyprenyl_synt"/>
</dbReference>
<evidence type="ECO:0000256" key="4">
    <source>
        <dbReference type="ARBA" id="ARBA00022723"/>
    </source>
</evidence>
<evidence type="ECO:0000256" key="1">
    <source>
        <dbReference type="ARBA" id="ARBA00001946"/>
    </source>
</evidence>
<name>J1HL45_9ACTO</name>
<dbReference type="GO" id="GO:0004659">
    <property type="term" value="F:prenyltransferase activity"/>
    <property type="evidence" value="ECO:0007669"/>
    <property type="project" value="InterPro"/>
</dbReference>
<keyword evidence="8" id="KW-1185">Reference proteome</keyword>
<dbReference type="InterPro" id="IPR008949">
    <property type="entry name" value="Isoprenoid_synthase_dom_sf"/>
</dbReference>
<dbReference type="GO" id="GO:0008299">
    <property type="term" value="P:isoprenoid biosynthetic process"/>
    <property type="evidence" value="ECO:0007669"/>
    <property type="project" value="InterPro"/>
</dbReference>
<evidence type="ECO:0000256" key="3">
    <source>
        <dbReference type="ARBA" id="ARBA00022679"/>
    </source>
</evidence>
<dbReference type="Proteomes" id="UP000004578">
    <property type="component" value="Unassembled WGS sequence"/>
</dbReference>
<dbReference type="PANTHER" id="PTHR12001:SF85">
    <property type="entry name" value="SHORT CHAIN ISOPRENYL DIPHOSPHATE SYNTHASE"/>
    <property type="match status" value="1"/>
</dbReference>
<dbReference type="GO" id="GO:0046872">
    <property type="term" value="F:metal ion binding"/>
    <property type="evidence" value="ECO:0007669"/>
    <property type="project" value="UniProtKB-KW"/>
</dbReference>
<sequence>MGYTAPMSDLRDRMIPLRTAVDAATEAAIGAMTRDLAPTQRGAPLTSLARSCSEGGKRFRGILAHVGHCLAHGGPLDEAPVAPLSAALELYQASALAHDDIIDHAGTRRGRPTPHVSLAAHHRDRAWRGDADRFGEAGAILVGDLLFSCAEAAMADQAGRLEPRDAARLWARYSRMHAEVALGQFLDVAAEQAPLDPRDSGALGTEAAMEVVALKSARYSIVHPAALGAICGGADDTLIAAIESILTPWGMAFQLRDDHLGVFGDPKLTGKPSGDDIREGKRTVLLALAWQRATDSERAVLCRALGRSDAPDTLIDEARQVIAARGGDAHEELITTLVEQGHAHLREAPVSEQGRADLVDLCGIITLRTS</sequence>
<dbReference type="CDD" id="cd00685">
    <property type="entry name" value="Trans_IPPS_HT"/>
    <property type="match status" value="1"/>
</dbReference>
<keyword evidence="3 6" id="KW-0808">Transferase</keyword>
<dbReference type="Gene3D" id="1.10.600.10">
    <property type="entry name" value="Farnesyl Diphosphate Synthase"/>
    <property type="match status" value="1"/>
</dbReference>